<gene>
    <name evidence="2" type="ORF">E2C01_001176</name>
</gene>
<evidence type="ECO:0000313" key="2">
    <source>
        <dbReference type="EMBL" id="MPC08586.1"/>
    </source>
</evidence>
<evidence type="ECO:0000256" key="1">
    <source>
        <dbReference type="SAM" id="SignalP"/>
    </source>
</evidence>
<evidence type="ECO:0008006" key="4">
    <source>
        <dbReference type="Google" id="ProtNLM"/>
    </source>
</evidence>
<keyword evidence="1" id="KW-0732">Signal</keyword>
<dbReference type="AlphaFoldDB" id="A0A5B7CJS5"/>
<proteinExistence type="predicted"/>
<dbReference type="Proteomes" id="UP000324222">
    <property type="component" value="Unassembled WGS sequence"/>
</dbReference>
<accession>A0A5B7CJS5</accession>
<feature type="signal peptide" evidence="1">
    <location>
        <begin position="1"/>
        <end position="21"/>
    </location>
</feature>
<protein>
    <recommendedName>
        <fullName evidence="4">Secreted protein</fullName>
    </recommendedName>
</protein>
<name>A0A5B7CJS5_PORTR</name>
<comment type="caution">
    <text evidence="2">The sequence shown here is derived from an EMBL/GenBank/DDBJ whole genome shotgun (WGS) entry which is preliminary data.</text>
</comment>
<feature type="chain" id="PRO_5023097852" description="Secreted protein" evidence="1">
    <location>
        <begin position="22"/>
        <end position="170"/>
    </location>
</feature>
<keyword evidence="3" id="KW-1185">Reference proteome</keyword>
<sequence>MSVSPLAASSLLLLMARPGSLTPSSCCRCISLVIIDVFENVSEGQHQVAHPVTDLDSHKHSTLQACAVVSQPRSTTPHLERGDHCSTTGVQLTLAVLSLHWYGHKCRFQHPLLPCAPTLRTAAAAAAIANPTLTPPSPTLTLSNTFYDTDACWQRGDSRYGTKITAKTIA</sequence>
<reference evidence="2 3" key="1">
    <citation type="submission" date="2019-05" db="EMBL/GenBank/DDBJ databases">
        <title>Another draft genome of Portunus trituberculatus and its Hox gene families provides insights of decapod evolution.</title>
        <authorList>
            <person name="Jeong J.-H."/>
            <person name="Song I."/>
            <person name="Kim S."/>
            <person name="Choi T."/>
            <person name="Kim D."/>
            <person name="Ryu S."/>
            <person name="Kim W."/>
        </authorList>
    </citation>
    <scope>NUCLEOTIDE SEQUENCE [LARGE SCALE GENOMIC DNA]</scope>
    <source>
        <tissue evidence="2">Muscle</tissue>
    </source>
</reference>
<dbReference type="EMBL" id="VSRR010000036">
    <property type="protein sequence ID" value="MPC08586.1"/>
    <property type="molecule type" value="Genomic_DNA"/>
</dbReference>
<organism evidence="2 3">
    <name type="scientific">Portunus trituberculatus</name>
    <name type="common">Swimming crab</name>
    <name type="synonym">Neptunus trituberculatus</name>
    <dbReference type="NCBI Taxonomy" id="210409"/>
    <lineage>
        <taxon>Eukaryota</taxon>
        <taxon>Metazoa</taxon>
        <taxon>Ecdysozoa</taxon>
        <taxon>Arthropoda</taxon>
        <taxon>Crustacea</taxon>
        <taxon>Multicrustacea</taxon>
        <taxon>Malacostraca</taxon>
        <taxon>Eumalacostraca</taxon>
        <taxon>Eucarida</taxon>
        <taxon>Decapoda</taxon>
        <taxon>Pleocyemata</taxon>
        <taxon>Brachyura</taxon>
        <taxon>Eubrachyura</taxon>
        <taxon>Portunoidea</taxon>
        <taxon>Portunidae</taxon>
        <taxon>Portuninae</taxon>
        <taxon>Portunus</taxon>
    </lineage>
</organism>
<evidence type="ECO:0000313" key="3">
    <source>
        <dbReference type="Proteomes" id="UP000324222"/>
    </source>
</evidence>